<evidence type="ECO:0000313" key="3">
    <source>
        <dbReference type="Proteomes" id="UP000182229"/>
    </source>
</evidence>
<protein>
    <submittedName>
        <fullName evidence="2">Uncharacterized protein</fullName>
    </submittedName>
</protein>
<keyword evidence="1" id="KW-0812">Transmembrane</keyword>
<accession>A0A1L9B8V7</accession>
<dbReference type="Proteomes" id="UP000182229">
    <property type="component" value="Unassembled WGS sequence"/>
</dbReference>
<feature type="transmembrane region" description="Helical" evidence="1">
    <location>
        <begin position="65"/>
        <end position="90"/>
    </location>
</feature>
<feature type="transmembrane region" description="Helical" evidence="1">
    <location>
        <begin position="6"/>
        <end position="25"/>
    </location>
</feature>
<proteinExistence type="predicted"/>
<evidence type="ECO:0000256" key="1">
    <source>
        <dbReference type="SAM" id="Phobius"/>
    </source>
</evidence>
<gene>
    <name evidence="2" type="ORF">BON30_20850</name>
</gene>
<dbReference type="AlphaFoldDB" id="A0A1L9B8V7"/>
<reference evidence="3" key="1">
    <citation type="submission" date="2016-11" db="EMBL/GenBank/DDBJ databases">
        <authorList>
            <person name="Shukria A."/>
            <person name="Stevens D.C."/>
        </authorList>
    </citation>
    <scope>NUCLEOTIDE SEQUENCE [LARGE SCALE GENOMIC DNA]</scope>
    <source>
        <strain evidence="3">Cbfe23</strain>
    </source>
</reference>
<keyword evidence="3" id="KW-1185">Reference proteome</keyword>
<organism evidence="2 3">
    <name type="scientific">Cystobacter ferrugineus</name>
    <dbReference type="NCBI Taxonomy" id="83449"/>
    <lineage>
        <taxon>Bacteria</taxon>
        <taxon>Pseudomonadati</taxon>
        <taxon>Myxococcota</taxon>
        <taxon>Myxococcia</taxon>
        <taxon>Myxococcales</taxon>
        <taxon>Cystobacterineae</taxon>
        <taxon>Archangiaceae</taxon>
        <taxon>Cystobacter</taxon>
    </lineage>
</organism>
<keyword evidence="1" id="KW-0472">Membrane</keyword>
<evidence type="ECO:0000313" key="2">
    <source>
        <dbReference type="EMBL" id="OJH38684.1"/>
    </source>
</evidence>
<reference evidence="2 3" key="2">
    <citation type="submission" date="2016-12" db="EMBL/GenBank/DDBJ databases">
        <title>Draft Genome Sequence of Cystobacter ferrugineus Strain Cbfe23.</title>
        <authorList>
            <person name="Akbar S."/>
            <person name="Dowd S.E."/>
            <person name="Stevens D.C."/>
        </authorList>
    </citation>
    <scope>NUCLEOTIDE SEQUENCE [LARGE SCALE GENOMIC DNA]</scope>
    <source>
        <strain evidence="2 3">Cbfe23</strain>
    </source>
</reference>
<sequence>MLWTLLGVGYYILIDAAFWGLYYVVDSTFRSMVPLMIGLLVAPGLGYLMAVQGDDPVEKQDKRKGLLIALPLFYGLFCLAPIAICGGILMSGSKLH</sequence>
<feature type="transmembrane region" description="Helical" evidence="1">
    <location>
        <begin position="32"/>
        <end position="53"/>
    </location>
</feature>
<comment type="caution">
    <text evidence="2">The sequence shown here is derived from an EMBL/GenBank/DDBJ whole genome shotgun (WGS) entry which is preliminary data.</text>
</comment>
<name>A0A1L9B8V7_9BACT</name>
<dbReference type="EMBL" id="MPIN01000005">
    <property type="protein sequence ID" value="OJH38684.1"/>
    <property type="molecule type" value="Genomic_DNA"/>
</dbReference>
<dbReference type="STRING" id="83449.BON30_20850"/>
<keyword evidence="1" id="KW-1133">Transmembrane helix</keyword>